<dbReference type="CDD" id="cd00037">
    <property type="entry name" value="CLECT"/>
    <property type="match status" value="1"/>
</dbReference>
<name>A0A210QU14_MIZYE</name>
<comment type="caution">
    <text evidence="2">The sequence shown here is derived from an EMBL/GenBank/DDBJ whole genome shotgun (WGS) entry which is preliminary data.</text>
</comment>
<gene>
    <name evidence="2" type="ORF">KP79_PYT20106</name>
</gene>
<keyword evidence="3" id="KW-1185">Reference proteome</keyword>
<dbReference type="InterPro" id="IPR016186">
    <property type="entry name" value="C-type_lectin-like/link_sf"/>
</dbReference>
<sequence length="108" mass="11896">MCVLIVPVMTSWTSADTSCESNRNGRLAVLDTAEKMALIPATGMYWVGATRDEDGSPHFSWLTSERVSPQPIQNTGGEMCMSGNAGGFYDYPCTNDLHYICELYTDML</sequence>
<dbReference type="InterPro" id="IPR016187">
    <property type="entry name" value="CTDL_fold"/>
</dbReference>
<organism evidence="2 3">
    <name type="scientific">Mizuhopecten yessoensis</name>
    <name type="common">Japanese scallop</name>
    <name type="synonym">Patinopecten yessoensis</name>
    <dbReference type="NCBI Taxonomy" id="6573"/>
    <lineage>
        <taxon>Eukaryota</taxon>
        <taxon>Metazoa</taxon>
        <taxon>Spiralia</taxon>
        <taxon>Lophotrochozoa</taxon>
        <taxon>Mollusca</taxon>
        <taxon>Bivalvia</taxon>
        <taxon>Autobranchia</taxon>
        <taxon>Pteriomorphia</taxon>
        <taxon>Pectinida</taxon>
        <taxon>Pectinoidea</taxon>
        <taxon>Pectinidae</taxon>
        <taxon>Mizuhopecten</taxon>
    </lineage>
</organism>
<evidence type="ECO:0000259" key="1">
    <source>
        <dbReference type="PROSITE" id="PS50041"/>
    </source>
</evidence>
<accession>A0A210QU14</accession>
<evidence type="ECO:0000313" key="3">
    <source>
        <dbReference type="Proteomes" id="UP000242188"/>
    </source>
</evidence>
<feature type="domain" description="C-type lectin" evidence="1">
    <location>
        <begin position="1"/>
        <end position="102"/>
    </location>
</feature>
<dbReference type="SUPFAM" id="SSF56436">
    <property type="entry name" value="C-type lectin-like"/>
    <property type="match status" value="1"/>
</dbReference>
<dbReference type="Gene3D" id="3.10.100.10">
    <property type="entry name" value="Mannose-Binding Protein A, subunit A"/>
    <property type="match status" value="1"/>
</dbReference>
<dbReference type="EMBL" id="NEDP02001908">
    <property type="protein sequence ID" value="OWF52207.1"/>
    <property type="molecule type" value="Genomic_DNA"/>
</dbReference>
<dbReference type="InterPro" id="IPR001304">
    <property type="entry name" value="C-type_lectin-like"/>
</dbReference>
<dbReference type="AlphaFoldDB" id="A0A210QU14"/>
<evidence type="ECO:0000313" key="2">
    <source>
        <dbReference type="EMBL" id="OWF52207.1"/>
    </source>
</evidence>
<proteinExistence type="predicted"/>
<dbReference type="Proteomes" id="UP000242188">
    <property type="component" value="Unassembled WGS sequence"/>
</dbReference>
<dbReference type="Pfam" id="PF00059">
    <property type="entry name" value="Lectin_C"/>
    <property type="match status" value="1"/>
</dbReference>
<dbReference type="PROSITE" id="PS50041">
    <property type="entry name" value="C_TYPE_LECTIN_2"/>
    <property type="match status" value="1"/>
</dbReference>
<protein>
    <recommendedName>
        <fullName evidence="1">C-type lectin domain-containing protein</fullName>
    </recommendedName>
</protein>
<reference evidence="2 3" key="1">
    <citation type="journal article" date="2017" name="Nat. Ecol. Evol.">
        <title>Scallop genome provides insights into evolution of bilaterian karyotype and development.</title>
        <authorList>
            <person name="Wang S."/>
            <person name="Zhang J."/>
            <person name="Jiao W."/>
            <person name="Li J."/>
            <person name="Xun X."/>
            <person name="Sun Y."/>
            <person name="Guo X."/>
            <person name="Huan P."/>
            <person name="Dong B."/>
            <person name="Zhang L."/>
            <person name="Hu X."/>
            <person name="Sun X."/>
            <person name="Wang J."/>
            <person name="Zhao C."/>
            <person name="Wang Y."/>
            <person name="Wang D."/>
            <person name="Huang X."/>
            <person name="Wang R."/>
            <person name="Lv J."/>
            <person name="Li Y."/>
            <person name="Zhang Z."/>
            <person name="Liu B."/>
            <person name="Lu W."/>
            <person name="Hui Y."/>
            <person name="Liang J."/>
            <person name="Zhou Z."/>
            <person name="Hou R."/>
            <person name="Li X."/>
            <person name="Liu Y."/>
            <person name="Li H."/>
            <person name="Ning X."/>
            <person name="Lin Y."/>
            <person name="Zhao L."/>
            <person name="Xing Q."/>
            <person name="Dou J."/>
            <person name="Li Y."/>
            <person name="Mao J."/>
            <person name="Guo H."/>
            <person name="Dou H."/>
            <person name="Li T."/>
            <person name="Mu C."/>
            <person name="Jiang W."/>
            <person name="Fu Q."/>
            <person name="Fu X."/>
            <person name="Miao Y."/>
            <person name="Liu J."/>
            <person name="Yu Q."/>
            <person name="Li R."/>
            <person name="Liao H."/>
            <person name="Li X."/>
            <person name="Kong Y."/>
            <person name="Jiang Z."/>
            <person name="Chourrout D."/>
            <person name="Li R."/>
            <person name="Bao Z."/>
        </authorList>
    </citation>
    <scope>NUCLEOTIDE SEQUENCE [LARGE SCALE GENOMIC DNA]</scope>
    <source>
        <strain evidence="2 3">PY_sf001</strain>
    </source>
</reference>